<evidence type="ECO:0000256" key="2">
    <source>
        <dbReference type="ARBA" id="ARBA00022737"/>
    </source>
</evidence>
<dbReference type="InterPro" id="IPR003593">
    <property type="entry name" value="AAA+_ATPase"/>
</dbReference>
<sequence length="510" mass="54781">MTAEPLLELREVTVTFPNVVALDGVSLRLYPGEVHALMGENGAGKSTVIKVLNGVCPVDAGEVLLDGEAISIASPAASRAYGIGTAFQDIHLGPKMTVVENVMLGHEARGLLGINWRATKARAAEVLGDLGLDDLNLSARLGELPPAVQQLVAIARAMVSRPRVLLLDEPTSSLEPQEVQRLFQIIRALKGRGVAIVFVSHFLEQVYAISDRMTVLRDGRVKGEFKTREIDRVELISKMLGGDIEGLRQIGSERRAHHQEPEGEPVLEARGIAQDGVVEPTDLALYRGEIVGFAGLRGSGRTELAALISGISKPDAGEISIDGVRVRLSGPGDALAHRVVASTEQRAELGIVGDLSVADNIVIGLQALRGWRHPVSKRERDELVTWSIENFGIGAVPVDLPARFLSGGAQQKVMLARLFATRPLVMILDEPTRGIDIASKVDLQAKIAKLVDRGMAIVFISSEFSEVVRMSDRIVVLKDRSKIGELSNGPGVSVDTLVEMIAAHGVEDDD</sequence>
<dbReference type="PANTHER" id="PTHR43790">
    <property type="entry name" value="CARBOHYDRATE TRANSPORT ATP-BINDING PROTEIN MG119-RELATED"/>
    <property type="match status" value="1"/>
</dbReference>
<dbReference type="AlphaFoldDB" id="A0A1M6HTP8"/>
<evidence type="ECO:0000256" key="3">
    <source>
        <dbReference type="ARBA" id="ARBA00022741"/>
    </source>
</evidence>
<accession>A0A1M6HTP8</accession>
<feature type="domain" description="ABC transporter" evidence="5">
    <location>
        <begin position="7"/>
        <end position="243"/>
    </location>
</feature>
<dbReference type="InterPro" id="IPR003439">
    <property type="entry name" value="ABC_transporter-like_ATP-bd"/>
</dbReference>
<dbReference type="CDD" id="cd03216">
    <property type="entry name" value="ABC_Carb_Monos_I"/>
    <property type="match status" value="1"/>
</dbReference>
<dbReference type="PROSITE" id="PS50893">
    <property type="entry name" value="ABC_TRANSPORTER_2"/>
    <property type="match status" value="2"/>
</dbReference>
<keyword evidence="1" id="KW-0813">Transport</keyword>
<dbReference type="GO" id="GO:0016887">
    <property type="term" value="F:ATP hydrolysis activity"/>
    <property type="evidence" value="ECO:0007669"/>
    <property type="project" value="InterPro"/>
</dbReference>
<dbReference type="SMART" id="SM00382">
    <property type="entry name" value="AAA"/>
    <property type="match status" value="2"/>
</dbReference>
<proteinExistence type="predicted"/>
<dbReference type="InterPro" id="IPR027417">
    <property type="entry name" value="P-loop_NTPase"/>
</dbReference>
<dbReference type="Gene3D" id="3.40.50.300">
    <property type="entry name" value="P-loop containing nucleotide triphosphate hydrolases"/>
    <property type="match status" value="2"/>
</dbReference>
<dbReference type="Pfam" id="PF00005">
    <property type="entry name" value="ABC_tran"/>
    <property type="match status" value="2"/>
</dbReference>
<dbReference type="InterPro" id="IPR050107">
    <property type="entry name" value="ABC_carbohydrate_import_ATPase"/>
</dbReference>
<dbReference type="OrthoDB" id="39350at2"/>
<dbReference type="Proteomes" id="UP000184512">
    <property type="component" value="Unassembled WGS sequence"/>
</dbReference>
<organism evidence="6 7">
    <name type="scientific">Tessaracoccus bendigoensis DSM 12906</name>
    <dbReference type="NCBI Taxonomy" id="1123357"/>
    <lineage>
        <taxon>Bacteria</taxon>
        <taxon>Bacillati</taxon>
        <taxon>Actinomycetota</taxon>
        <taxon>Actinomycetes</taxon>
        <taxon>Propionibacteriales</taxon>
        <taxon>Propionibacteriaceae</taxon>
        <taxon>Tessaracoccus</taxon>
    </lineage>
</organism>
<dbReference type="EMBL" id="FQZG01000034">
    <property type="protein sequence ID" value="SHJ25579.1"/>
    <property type="molecule type" value="Genomic_DNA"/>
</dbReference>
<keyword evidence="3" id="KW-0547">Nucleotide-binding</keyword>
<dbReference type="PANTHER" id="PTHR43790:SF9">
    <property type="entry name" value="GALACTOFURANOSE TRANSPORTER ATP-BINDING PROTEIN YTFR"/>
    <property type="match status" value="1"/>
</dbReference>
<keyword evidence="7" id="KW-1185">Reference proteome</keyword>
<dbReference type="STRING" id="1123357.SAMN02745244_02071"/>
<evidence type="ECO:0000313" key="7">
    <source>
        <dbReference type="Proteomes" id="UP000184512"/>
    </source>
</evidence>
<evidence type="ECO:0000313" key="6">
    <source>
        <dbReference type="EMBL" id="SHJ25579.1"/>
    </source>
</evidence>
<dbReference type="RefSeq" id="WP_073187901.1">
    <property type="nucleotide sequence ID" value="NZ_FQZG01000034.1"/>
</dbReference>
<keyword evidence="2" id="KW-0677">Repeat</keyword>
<dbReference type="GO" id="GO:0005524">
    <property type="term" value="F:ATP binding"/>
    <property type="evidence" value="ECO:0007669"/>
    <property type="project" value="UniProtKB-KW"/>
</dbReference>
<gene>
    <name evidence="6" type="ORF">SAMN02745244_02071</name>
</gene>
<keyword evidence="4 6" id="KW-0067">ATP-binding</keyword>
<feature type="domain" description="ABC transporter" evidence="5">
    <location>
        <begin position="261"/>
        <end position="504"/>
    </location>
</feature>
<evidence type="ECO:0000256" key="1">
    <source>
        <dbReference type="ARBA" id="ARBA00022448"/>
    </source>
</evidence>
<reference evidence="6 7" key="1">
    <citation type="submission" date="2016-11" db="EMBL/GenBank/DDBJ databases">
        <authorList>
            <person name="Jaros S."/>
            <person name="Januszkiewicz K."/>
            <person name="Wedrychowicz H."/>
        </authorList>
    </citation>
    <scope>NUCLEOTIDE SEQUENCE [LARGE SCALE GENOMIC DNA]</scope>
    <source>
        <strain evidence="6 7">DSM 12906</strain>
    </source>
</reference>
<evidence type="ECO:0000259" key="5">
    <source>
        <dbReference type="PROSITE" id="PS50893"/>
    </source>
</evidence>
<evidence type="ECO:0000256" key="4">
    <source>
        <dbReference type="ARBA" id="ARBA00022840"/>
    </source>
</evidence>
<protein>
    <submittedName>
        <fullName evidence="6">Monosaccharide ABC transporter ATP-binding protein, CUT2 family</fullName>
    </submittedName>
</protein>
<dbReference type="SUPFAM" id="SSF52540">
    <property type="entry name" value="P-loop containing nucleoside triphosphate hydrolases"/>
    <property type="match status" value="2"/>
</dbReference>
<name>A0A1M6HTP8_9ACTN</name>
<dbReference type="CDD" id="cd03215">
    <property type="entry name" value="ABC_Carb_Monos_II"/>
    <property type="match status" value="1"/>
</dbReference>